<dbReference type="SMART" id="SM00091">
    <property type="entry name" value="PAS"/>
    <property type="match status" value="1"/>
</dbReference>
<dbReference type="SUPFAM" id="SSF52172">
    <property type="entry name" value="CheY-like"/>
    <property type="match status" value="1"/>
</dbReference>
<dbReference type="Gene3D" id="3.40.50.2300">
    <property type="match status" value="1"/>
</dbReference>
<dbReference type="STRING" id="880073.Cabys_2848"/>
<dbReference type="InterPro" id="IPR036890">
    <property type="entry name" value="HATPase_C_sf"/>
</dbReference>
<dbReference type="HOGENOM" id="CLU_295392_0_0_0"/>
<dbReference type="Pfam" id="PF02518">
    <property type="entry name" value="HATPase_c"/>
    <property type="match status" value="1"/>
</dbReference>
<evidence type="ECO:0000256" key="5">
    <source>
        <dbReference type="ARBA" id="ARBA00022777"/>
    </source>
</evidence>
<dbReference type="Gene3D" id="1.10.287.130">
    <property type="match status" value="1"/>
</dbReference>
<dbReference type="Proteomes" id="UP000004671">
    <property type="component" value="Chromosome"/>
</dbReference>
<keyword evidence="4" id="KW-0808">Transferase</keyword>
<dbReference type="PROSITE" id="PS50109">
    <property type="entry name" value="HIS_KIN"/>
    <property type="match status" value="1"/>
</dbReference>
<dbReference type="InParanoid" id="H1XXP7"/>
<dbReference type="GO" id="GO:0000155">
    <property type="term" value="F:phosphorelay sensor kinase activity"/>
    <property type="evidence" value="ECO:0007669"/>
    <property type="project" value="InterPro"/>
</dbReference>
<dbReference type="Gene3D" id="3.30.565.10">
    <property type="entry name" value="Histidine kinase-like ATPase, C-terminal domain"/>
    <property type="match status" value="1"/>
</dbReference>
<dbReference type="PRINTS" id="PR00344">
    <property type="entry name" value="BCTRLSENSOR"/>
</dbReference>
<dbReference type="PROSITE" id="PS50112">
    <property type="entry name" value="PAS"/>
    <property type="match status" value="1"/>
</dbReference>
<dbReference type="SUPFAM" id="SSF55874">
    <property type="entry name" value="ATPase domain of HSP90 chaperone/DNA topoisomerase II/histidine kinase"/>
    <property type="match status" value="1"/>
</dbReference>
<dbReference type="Pfam" id="PF00512">
    <property type="entry name" value="HisKA"/>
    <property type="match status" value="1"/>
</dbReference>
<dbReference type="SUPFAM" id="SSF55785">
    <property type="entry name" value="PYP-like sensor domain (PAS domain)"/>
    <property type="match status" value="1"/>
</dbReference>
<organism evidence="11 12">
    <name type="scientific">Caldithrix abyssi DSM 13497</name>
    <dbReference type="NCBI Taxonomy" id="880073"/>
    <lineage>
        <taxon>Bacteria</taxon>
        <taxon>Pseudomonadati</taxon>
        <taxon>Calditrichota</taxon>
        <taxon>Calditrichia</taxon>
        <taxon>Calditrichales</taxon>
        <taxon>Calditrichaceae</taxon>
        <taxon>Caldithrix</taxon>
    </lineage>
</organism>
<dbReference type="InterPro" id="IPR005467">
    <property type="entry name" value="His_kinase_dom"/>
</dbReference>
<feature type="domain" description="PAS" evidence="10">
    <location>
        <begin position="654"/>
        <end position="725"/>
    </location>
</feature>
<dbReference type="InterPro" id="IPR001789">
    <property type="entry name" value="Sig_transdc_resp-reg_receiver"/>
</dbReference>
<evidence type="ECO:0000256" key="2">
    <source>
        <dbReference type="ARBA" id="ARBA00012438"/>
    </source>
</evidence>
<proteinExistence type="predicted"/>
<comment type="catalytic activity">
    <reaction evidence="1">
        <text>ATP + protein L-histidine = ADP + protein N-phospho-L-histidine.</text>
        <dbReference type="EC" id="2.7.13.3"/>
    </reaction>
</comment>
<dbReference type="CDD" id="cd00130">
    <property type="entry name" value="PAS"/>
    <property type="match status" value="1"/>
</dbReference>
<evidence type="ECO:0000259" key="8">
    <source>
        <dbReference type="PROSITE" id="PS50109"/>
    </source>
</evidence>
<dbReference type="InterPro" id="IPR011006">
    <property type="entry name" value="CheY-like_superfamily"/>
</dbReference>
<sequence length="1024" mass="117985">MSGRKKILIIHRNNIIQERIARYLKEIGFSVIIPPNTLEVLNLTKSMKPDLILWGAALTASAKDIIRKIKSLKEGRLISIIVMIPDVELFERLEIKKLGIDDTIDLTPNFSELKIKIMIHMELRDKILNYERKMWDLQKIVELQYSILSTNDVYKLGEAINHFIQLVIDPDYLVHFIYDVKKKDYEFSAVVSRNRLETKIKNELLSIPFWQQYFLTHPNLKAEKLSDEYVVNFLSTIGIAARTYYQFPWKIGSKVFGLILIGIKNDTELSRDRFNELLFVSNIEKARVSEILKGETTVERPDDTTEIRYLFKRMNEDKVARHLNQQLLEHLNGDISIFFNFHEGFRFLYPQYFFEPNGSAPSIQQEKPPIILLKDYPTIEKFLDSDISSYVVNFDQSGIADVKEMLKNVTGKEFKRGILYNLRIGSEKKGLMIVATAREDHQFAPDQIMESEELIANATAVLEESRIVKQAQKTLKQLDRIFELGKELTLESDINELLNKIATAIRRTLGWNIVILDQVDPYSGQINNVCYYGVTPASYEKIKAANQNGFFTSLINKSFRISNSYFYDHQLSKENITPEDQLQFQLSLGREWNDDDWLIIPIRSKGRHLGYIAVNDPVDRIRPGEDRVRSLEYFANQAAVVLENAKLYLDLKNSEEKYRLLAETMTMGLVTCDFKGKIIYINKSLVSILKYKDQTALLDQSFYDLCSLKKRAEFENQISKLARKNLSARELEKLSRDGIEIELMSNDNEYIPFRIYLTPYYENIKKAGFIGVLADLRPQRRLEQLKADFNSMIVHDLRSPLNIIQGYIDIVRNQVVGNVTSEQAELLSIAKENVDKVLKLIDNFMIASKLEAGRFELNIEINSINALIETVFKHYQMLARKKNIKMELDLDENISFLQFDRLRIEQVLNNYLSNAIKFTGPGGKVTVSSRLVKEKNELTDEEIMAVHVAVKDTGVGIPPEEQDKVFNKYEQTEAGKDASLKGTGLGLAISKEIISLHNGRVWLESEPGKGSTFYFSLPIIPVKI</sequence>
<dbReference type="OrthoDB" id="9777816at2"/>
<evidence type="ECO:0000313" key="12">
    <source>
        <dbReference type="Proteomes" id="UP000004671"/>
    </source>
</evidence>
<evidence type="ECO:0000256" key="4">
    <source>
        <dbReference type="ARBA" id="ARBA00022679"/>
    </source>
</evidence>
<dbReference type="Pfam" id="PF13426">
    <property type="entry name" value="PAS_9"/>
    <property type="match status" value="1"/>
</dbReference>
<keyword evidence="12" id="KW-1185">Reference proteome</keyword>
<dbReference type="SUPFAM" id="SSF47384">
    <property type="entry name" value="Homodimeric domain of signal transducing histidine kinase"/>
    <property type="match status" value="1"/>
</dbReference>
<dbReference type="Gene3D" id="3.30.450.40">
    <property type="match status" value="1"/>
</dbReference>
<keyword evidence="6" id="KW-0902">Two-component regulatory system</keyword>
<evidence type="ECO:0000313" key="11">
    <source>
        <dbReference type="EMBL" id="EHO39720.1"/>
    </source>
</evidence>
<dbReference type="CDD" id="cd16922">
    <property type="entry name" value="HATPase_EvgS-ArcB-TorS-like"/>
    <property type="match status" value="1"/>
</dbReference>
<dbReference type="InterPro" id="IPR035965">
    <property type="entry name" value="PAS-like_dom_sf"/>
</dbReference>
<comment type="caution">
    <text evidence="7">Lacks conserved residue(s) required for the propagation of feature annotation.</text>
</comment>
<dbReference type="SMART" id="SM00387">
    <property type="entry name" value="HATPase_c"/>
    <property type="match status" value="1"/>
</dbReference>
<dbReference type="InterPro" id="IPR000014">
    <property type="entry name" value="PAS"/>
</dbReference>
<dbReference type="PROSITE" id="PS50110">
    <property type="entry name" value="RESPONSE_REGULATORY"/>
    <property type="match status" value="1"/>
</dbReference>
<dbReference type="InterPro" id="IPR003594">
    <property type="entry name" value="HATPase_dom"/>
</dbReference>
<protein>
    <recommendedName>
        <fullName evidence="2">histidine kinase</fullName>
        <ecNumber evidence="2">2.7.13.3</ecNumber>
    </recommendedName>
</protein>
<evidence type="ECO:0000259" key="9">
    <source>
        <dbReference type="PROSITE" id="PS50110"/>
    </source>
</evidence>
<dbReference type="EMBL" id="CM001402">
    <property type="protein sequence ID" value="EHO39720.1"/>
    <property type="molecule type" value="Genomic_DNA"/>
</dbReference>
<dbReference type="CDD" id="cd00082">
    <property type="entry name" value="HisKA"/>
    <property type="match status" value="1"/>
</dbReference>
<dbReference type="PaxDb" id="880073-Calab_0066"/>
<dbReference type="InterPro" id="IPR029016">
    <property type="entry name" value="GAF-like_dom_sf"/>
</dbReference>
<dbReference type="FunFam" id="3.30.565.10:FF:000010">
    <property type="entry name" value="Sensor histidine kinase RcsC"/>
    <property type="match status" value="1"/>
</dbReference>
<evidence type="ECO:0000256" key="6">
    <source>
        <dbReference type="ARBA" id="ARBA00023012"/>
    </source>
</evidence>
<dbReference type="eggNOG" id="COG5002">
    <property type="taxonomic scope" value="Bacteria"/>
</dbReference>
<evidence type="ECO:0000256" key="1">
    <source>
        <dbReference type="ARBA" id="ARBA00000085"/>
    </source>
</evidence>
<evidence type="ECO:0000259" key="10">
    <source>
        <dbReference type="PROSITE" id="PS50112"/>
    </source>
</evidence>
<dbReference type="PANTHER" id="PTHR43711">
    <property type="entry name" value="TWO-COMPONENT HISTIDINE KINASE"/>
    <property type="match status" value="1"/>
</dbReference>
<dbReference type="Gene3D" id="3.30.450.20">
    <property type="entry name" value="PAS domain"/>
    <property type="match status" value="1"/>
</dbReference>
<evidence type="ECO:0000256" key="3">
    <source>
        <dbReference type="ARBA" id="ARBA00022553"/>
    </source>
</evidence>
<accession>H1XXP7</accession>
<dbReference type="AlphaFoldDB" id="H1XXP7"/>
<evidence type="ECO:0000256" key="7">
    <source>
        <dbReference type="PROSITE-ProRule" id="PRU00169"/>
    </source>
</evidence>
<reference evidence="11 12" key="1">
    <citation type="submission" date="2011-09" db="EMBL/GenBank/DDBJ databases">
        <title>The permanent draft genome of Caldithrix abyssi DSM 13497.</title>
        <authorList>
            <consortium name="US DOE Joint Genome Institute (JGI-PGF)"/>
            <person name="Lucas S."/>
            <person name="Han J."/>
            <person name="Lapidus A."/>
            <person name="Bruce D."/>
            <person name="Goodwin L."/>
            <person name="Pitluck S."/>
            <person name="Peters L."/>
            <person name="Kyrpides N."/>
            <person name="Mavromatis K."/>
            <person name="Ivanova N."/>
            <person name="Mikhailova N."/>
            <person name="Chertkov O."/>
            <person name="Detter J.C."/>
            <person name="Tapia R."/>
            <person name="Han C."/>
            <person name="Land M."/>
            <person name="Hauser L."/>
            <person name="Markowitz V."/>
            <person name="Cheng J.-F."/>
            <person name="Hugenholtz P."/>
            <person name="Woyke T."/>
            <person name="Wu D."/>
            <person name="Spring S."/>
            <person name="Brambilla E."/>
            <person name="Klenk H.-P."/>
            <person name="Eisen J.A."/>
        </authorList>
    </citation>
    <scope>NUCLEOTIDE SEQUENCE [LARGE SCALE GENOMIC DNA]</scope>
    <source>
        <strain evidence="11 12">DSM 13497</strain>
    </source>
</reference>
<dbReference type="InterPro" id="IPR004358">
    <property type="entry name" value="Sig_transdc_His_kin-like_C"/>
</dbReference>
<gene>
    <name evidence="11" type="ORF">Calab_0066</name>
</gene>
<dbReference type="EC" id="2.7.13.3" evidence="2"/>
<dbReference type="RefSeq" id="WP_006926591.1">
    <property type="nucleotide sequence ID" value="NZ_CM001402.1"/>
</dbReference>
<keyword evidence="3" id="KW-0597">Phosphoprotein</keyword>
<dbReference type="SUPFAM" id="SSF55781">
    <property type="entry name" value="GAF domain-like"/>
    <property type="match status" value="1"/>
</dbReference>
<name>H1XXP7_CALAY</name>
<feature type="domain" description="Histidine kinase" evidence="8">
    <location>
        <begin position="792"/>
        <end position="1021"/>
    </location>
</feature>
<keyword evidence="5 11" id="KW-0418">Kinase</keyword>
<dbReference type="InterPro" id="IPR036097">
    <property type="entry name" value="HisK_dim/P_sf"/>
</dbReference>
<dbReference type="InterPro" id="IPR003661">
    <property type="entry name" value="HisK_dim/P_dom"/>
</dbReference>
<dbReference type="InterPro" id="IPR050736">
    <property type="entry name" value="Sensor_HK_Regulatory"/>
</dbReference>
<dbReference type="PANTHER" id="PTHR43711:SF31">
    <property type="entry name" value="HISTIDINE KINASE"/>
    <property type="match status" value="1"/>
</dbReference>
<dbReference type="SMART" id="SM00388">
    <property type="entry name" value="HisKA"/>
    <property type="match status" value="1"/>
</dbReference>
<dbReference type="NCBIfam" id="TIGR00229">
    <property type="entry name" value="sensory_box"/>
    <property type="match status" value="1"/>
</dbReference>
<feature type="domain" description="Response regulatory" evidence="9">
    <location>
        <begin position="6"/>
        <end position="121"/>
    </location>
</feature>